<organism evidence="1 2">
    <name type="scientific">Bradyrhizobium erythrophlei</name>
    <dbReference type="NCBI Taxonomy" id="1437360"/>
    <lineage>
        <taxon>Bacteria</taxon>
        <taxon>Pseudomonadati</taxon>
        <taxon>Pseudomonadota</taxon>
        <taxon>Alphaproteobacteria</taxon>
        <taxon>Hyphomicrobiales</taxon>
        <taxon>Nitrobacteraceae</taxon>
        <taxon>Bradyrhizobium</taxon>
    </lineage>
</organism>
<proteinExistence type="predicted"/>
<dbReference type="Proteomes" id="UP000198992">
    <property type="component" value="Unassembled WGS sequence"/>
</dbReference>
<evidence type="ECO:0000313" key="2">
    <source>
        <dbReference type="Proteomes" id="UP000198992"/>
    </source>
</evidence>
<name>A0A1H5E2S7_9BRAD</name>
<evidence type="ECO:0000313" key="1">
    <source>
        <dbReference type="EMBL" id="SED85438.1"/>
    </source>
</evidence>
<dbReference type="AlphaFoldDB" id="A0A1H5E2S7"/>
<gene>
    <name evidence="1" type="ORF">SAMN05444164_6041</name>
</gene>
<dbReference type="EMBL" id="FNTH01000001">
    <property type="protein sequence ID" value="SED85438.1"/>
    <property type="molecule type" value="Genomic_DNA"/>
</dbReference>
<protein>
    <submittedName>
        <fullName evidence="1">Uncharacterized protein</fullName>
    </submittedName>
</protein>
<sequence>MPIAQHSQPEPPPHDLPALEAVRIGDAAKPFLPGLQRDAMLRKARLVETASHINDWLTSPGLRTPS</sequence>
<reference evidence="1 2" key="1">
    <citation type="submission" date="2016-10" db="EMBL/GenBank/DDBJ databases">
        <authorList>
            <person name="de Groot N.N."/>
        </authorList>
    </citation>
    <scope>NUCLEOTIDE SEQUENCE [LARGE SCALE GENOMIC DNA]</scope>
    <source>
        <strain evidence="1 2">MT12</strain>
    </source>
</reference>
<accession>A0A1H5E2S7</accession>